<accession>A0ABP0S2B5</accession>
<gene>
    <name evidence="2" type="ORF">SCF082_LOCUS49596</name>
</gene>
<organism evidence="2 3">
    <name type="scientific">Durusdinium trenchii</name>
    <dbReference type="NCBI Taxonomy" id="1381693"/>
    <lineage>
        <taxon>Eukaryota</taxon>
        <taxon>Sar</taxon>
        <taxon>Alveolata</taxon>
        <taxon>Dinophyceae</taxon>
        <taxon>Suessiales</taxon>
        <taxon>Symbiodiniaceae</taxon>
        <taxon>Durusdinium</taxon>
    </lineage>
</organism>
<evidence type="ECO:0000256" key="1">
    <source>
        <dbReference type="SAM" id="MobiDB-lite"/>
    </source>
</evidence>
<dbReference type="EMBL" id="CAXAMM010042740">
    <property type="protein sequence ID" value="CAK9106483.1"/>
    <property type="molecule type" value="Genomic_DNA"/>
</dbReference>
<keyword evidence="3" id="KW-1185">Reference proteome</keyword>
<evidence type="ECO:0000313" key="2">
    <source>
        <dbReference type="EMBL" id="CAK9106483.1"/>
    </source>
</evidence>
<feature type="compositionally biased region" description="Basic and acidic residues" evidence="1">
    <location>
        <begin position="136"/>
        <end position="148"/>
    </location>
</feature>
<feature type="compositionally biased region" description="Basic and acidic residues" evidence="1">
    <location>
        <begin position="104"/>
        <end position="113"/>
    </location>
</feature>
<feature type="non-terminal residue" evidence="2">
    <location>
        <position position="262"/>
    </location>
</feature>
<feature type="region of interest" description="Disordered" evidence="1">
    <location>
        <begin position="127"/>
        <end position="262"/>
    </location>
</feature>
<feature type="compositionally biased region" description="Polar residues" evidence="1">
    <location>
        <begin position="85"/>
        <end position="94"/>
    </location>
</feature>
<evidence type="ECO:0000313" key="3">
    <source>
        <dbReference type="Proteomes" id="UP001642464"/>
    </source>
</evidence>
<feature type="region of interest" description="Disordered" evidence="1">
    <location>
        <begin position="1"/>
        <end position="115"/>
    </location>
</feature>
<feature type="compositionally biased region" description="Low complexity" evidence="1">
    <location>
        <begin position="166"/>
        <end position="175"/>
    </location>
</feature>
<proteinExistence type="predicted"/>
<feature type="compositionally biased region" description="Polar residues" evidence="1">
    <location>
        <begin position="230"/>
        <end position="240"/>
    </location>
</feature>
<feature type="compositionally biased region" description="Polar residues" evidence="1">
    <location>
        <begin position="15"/>
        <end position="27"/>
    </location>
</feature>
<comment type="caution">
    <text evidence="2">The sequence shown here is derived from an EMBL/GenBank/DDBJ whole genome shotgun (WGS) entry which is preliminary data.</text>
</comment>
<feature type="compositionally biased region" description="Basic and acidic residues" evidence="1">
    <location>
        <begin position="218"/>
        <end position="229"/>
    </location>
</feature>
<reference evidence="2 3" key="1">
    <citation type="submission" date="2024-02" db="EMBL/GenBank/DDBJ databases">
        <authorList>
            <person name="Chen Y."/>
            <person name="Shah S."/>
            <person name="Dougan E. K."/>
            <person name="Thang M."/>
            <person name="Chan C."/>
        </authorList>
    </citation>
    <scope>NUCLEOTIDE SEQUENCE [LARGE SCALE GENOMIC DNA]</scope>
</reference>
<name>A0ABP0S2B5_9DINO</name>
<dbReference type="Proteomes" id="UP001642464">
    <property type="component" value="Unassembled WGS sequence"/>
</dbReference>
<feature type="compositionally biased region" description="Basic and acidic residues" evidence="1">
    <location>
        <begin position="66"/>
        <end position="75"/>
    </location>
</feature>
<protein>
    <submittedName>
        <fullName evidence="2">Uncharacterized protein</fullName>
    </submittedName>
</protein>
<sequence length="262" mass="28159">MDRRYETGTLVPGISSASETPTFAQSPTEDEGTVRPGPAVSSGSRARPAGRPSPQTSIFSSDEETSPERMLRSFPKETPFLPRNVTRTSASFLSESEDSPTVLDARRFPKPQERLAGSLVRSAPVEKRVESLVQERSVRSEPLEKFPPEDLTLVIDNKAEKVTAQALEPAPAPAEASEDEAEASSPPPAAAPSESSGASEEEEEDLPQILIPEVLETAPKKPTERESPSRSRMASESQAKPSFGATPESPSKASRPKTVKLP</sequence>